<comment type="caution">
    <text evidence="1">The sequence shown here is derived from an EMBL/GenBank/DDBJ whole genome shotgun (WGS) entry which is preliminary data.</text>
</comment>
<evidence type="ECO:0000313" key="2">
    <source>
        <dbReference type="Proteomes" id="UP000256294"/>
    </source>
</evidence>
<dbReference type="AlphaFoldDB" id="A0A3D9UMQ9"/>
<dbReference type="Pfam" id="PF11659">
    <property type="entry name" value="DUF3261"/>
    <property type="match status" value="1"/>
</dbReference>
<dbReference type="InterPro" id="IPR021675">
    <property type="entry name" value="DUF3261"/>
</dbReference>
<evidence type="ECO:0000313" key="1">
    <source>
        <dbReference type="EMBL" id="REF26011.1"/>
    </source>
</evidence>
<reference evidence="1 2" key="1">
    <citation type="submission" date="2018-08" db="EMBL/GenBank/DDBJ databases">
        <title>Genomic Encyclopedia of Archaeal and Bacterial Type Strains, Phase II (KMG-II): from individual species to whole genera.</title>
        <authorList>
            <person name="Goeker M."/>
        </authorList>
    </citation>
    <scope>NUCLEOTIDE SEQUENCE [LARGE SCALE GENOMIC DNA]</scope>
    <source>
        <strain evidence="1 2">DSM 17905</strain>
    </source>
</reference>
<dbReference type="Proteomes" id="UP000256294">
    <property type="component" value="Unassembled WGS sequence"/>
</dbReference>
<protein>
    <submittedName>
        <fullName evidence="1">Uncharacterized protein DUF3261</fullName>
    </submittedName>
</protein>
<name>A0A3D9UMQ9_9GAMM</name>
<dbReference type="RefSeq" id="WP_115825481.1">
    <property type="nucleotide sequence ID" value="NZ_QTUB01000001.1"/>
</dbReference>
<dbReference type="PROSITE" id="PS51257">
    <property type="entry name" value="PROKAR_LIPOPROTEIN"/>
    <property type="match status" value="1"/>
</dbReference>
<sequence>MMRLFILSLVCLLTACTNLPKHGTPNAWLKPGVRISLPEPGIMPAINEQQLLTATVNGKQQSLIVLLNANEHQLSLAGLSSLGIRLFRLNYDKDGIHAEQSLVLPEIPPASQVLADIMLSYWPVAAWIPRLPEGWTLQDTNKIRQLHDNQGKLVTEIHYDIQNGKRRPVHVQQFIFGYDIAIQHLEE</sequence>
<gene>
    <name evidence="1" type="ORF">BDD26_0569</name>
</gene>
<accession>A0A3D9UMQ9</accession>
<organism evidence="1 2">
    <name type="scientific">Xenorhabdus cabanillasii</name>
    <dbReference type="NCBI Taxonomy" id="351673"/>
    <lineage>
        <taxon>Bacteria</taxon>
        <taxon>Pseudomonadati</taxon>
        <taxon>Pseudomonadota</taxon>
        <taxon>Gammaproteobacteria</taxon>
        <taxon>Enterobacterales</taxon>
        <taxon>Morganellaceae</taxon>
        <taxon>Xenorhabdus</taxon>
    </lineage>
</organism>
<proteinExistence type="predicted"/>
<keyword evidence="2" id="KW-1185">Reference proteome</keyword>
<dbReference type="EMBL" id="QTUB01000001">
    <property type="protein sequence ID" value="REF26011.1"/>
    <property type="molecule type" value="Genomic_DNA"/>
</dbReference>